<keyword evidence="2" id="KW-1185">Reference proteome</keyword>
<dbReference type="Proteomes" id="UP001056429">
    <property type="component" value="Unassembled WGS sequence"/>
</dbReference>
<reference evidence="1" key="2">
    <citation type="submission" date="2021-04" db="EMBL/GenBank/DDBJ databases">
        <authorList>
            <person name="Dong X."/>
        </authorList>
    </citation>
    <scope>NUCLEOTIDE SEQUENCE</scope>
    <source>
        <strain evidence="1">ZWT</strain>
    </source>
</reference>
<sequence length="56" mass="6563">MYISEFGEKLNLITLFVYTVNDERVSTQIQKHLIKSYAQNLRINLTDEMIGELITN</sequence>
<name>A0A9J6P0F1_9CLOT</name>
<proteinExistence type="predicted"/>
<comment type="caution">
    <text evidence="1">The sequence shown here is derived from an EMBL/GenBank/DDBJ whole genome shotgun (WGS) entry which is preliminary data.</text>
</comment>
<gene>
    <name evidence="1" type="ORF">KDK92_10535</name>
</gene>
<dbReference type="RefSeq" id="WP_250859211.1">
    <property type="nucleotide sequence ID" value="NZ_JAGSOJ010000002.1"/>
</dbReference>
<protein>
    <submittedName>
        <fullName evidence="1">Uncharacterized protein</fullName>
    </submittedName>
</protein>
<dbReference type="EMBL" id="JAGSOJ010000002">
    <property type="protein sequence ID" value="MCM1990170.1"/>
    <property type="molecule type" value="Genomic_DNA"/>
</dbReference>
<evidence type="ECO:0000313" key="2">
    <source>
        <dbReference type="Proteomes" id="UP001056429"/>
    </source>
</evidence>
<accession>A0A9J6P0F1</accession>
<reference evidence="1" key="1">
    <citation type="journal article" date="2021" name="mSystems">
        <title>Bacteria and Archaea Synergistically Convert Glycine Betaine to Biogenic Methane in the Formosa Cold Seep of the South China Sea.</title>
        <authorList>
            <person name="Li L."/>
            <person name="Zhang W."/>
            <person name="Zhang S."/>
            <person name="Song L."/>
            <person name="Sun Q."/>
            <person name="Zhang H."/>
            <person name="Xiang H."/>
            <person name="Dong X."/>
        </authorList>
    </citation>
    <scope>NUCLEOTIDE SEQUENCE</scope>
    <source>
        <strain evidence="1">ZWT</strain>
    </source>
</reference>
<dbReference type="AlphaFoldDB" id="A0A9J6P0F1"/>
<organism evidence="1 2">
    <name type="scientific">Oceanirhabdus seepicola</name>
    <dbReference type="NCBI Taxonomy" id="2828781"/>
    <lineage>
        <taxon>Bacteria</taxon>
        <taxon>Bacillati</taxon>
        <taxon>Bacillota</taxon>
        <taxon>Clostridia</taxon>
        <taxon>Eubacteriales</taxon>
        <taxon>Clostridiaceae</taxon>
        <taxon>Oceanirhabdus</taxon>
    </lineage>
</organism>
<evidence type="ECO:0000313" key="1">
    <source>
        <dbReference type="EMBL" id="MCM1990170.1"/>
    </source>
</evidence>